<evidence type="ECO:0000313" key="2">
    <source>
        <dbReference type="EMBL" id="KAI1711880.1"/>
    </source>
</evidence>
<dbReference type="EMBL" id="JAKKPZ010000020">
    <property type="protein sequence ID" value="KAI1711880.1"/>
    <property type="molecule type" value="Genomic_DNA"/>
</dbReference>
<protein>
    <submittedName>
        <fullName evidence="2">Emopamil binding protein domain-containing protein</fullName>
    </submittedName>
</protein>
<dbReference type="PANTHER" id="PTHR37919">
    <property type="entry name" value="PROTEIN CBG05606"/>
    <property type="match status" value="1"/>
</dbReference>
<keyword evidence="1" id="KW-0472">Membrane</keyword>
<name>A0AAD4N521_9BILA</name>
<comment type="caution">
    <text evidence="2">The sequence shown here is derived from an EMBL/GenBank/DDBJ whole genome shotgun (WGS) entry which is preliminary data.</text>
</comment>
<gene>
    <name evidence="2" type="ORF">DdX_09840</name>
</gene>
<dbReference type="PANTHER" id="PTHR37919:SF2">
    <property type="entry name" value="EXPERA DOMAIN-CONTAINING PROTEIN"/>
    <property type="match status" value="1"/>
</dbReference>
<keyword evidence="3" id="KW-1185">Reference proteome</keyword>
<proteinExistence type="predicted"/>
<evidence type="ECO:0000256" key="1">
    <source>
        <dbReference type="SAM" id="Phobius"/>
    </source>
</evidence>
<feature type="transmembrane region" description="Helical" evidence="1">
    <location>
        <begin position="93"/>
        <end position="116"/>
    </location>
</feature>
<accession>A0AAD4N521</accession>
<dbReference type="Proteomes" id="UP001201812">
    <property type="component" value="Unassembled WGS sequence"/>
</dbReference>
<keyword evidence="1" id="KW-0812">Transmembrane</keyword>
<feature type="transmembrane region" description="Helical" evidence="1">
    <location>
        <begin position="136"/>
        <end position="158"/>
    </location>
</feature>
<dbReference type="AlphaFoldDB" id="A0AAD4N521"/>
<keyword evidence="1" id="KW-1133">Transmembrane helix</keyword>
<reference evidence="2" key="1">
    <citation type="submission" date="2022-01" db="EMBL/GenBank/DDBJ databases">
        <title>Genome Sequence Resource for Two Populations of Ditylenchus destructor, the Migratory Endoparasitic Phytonematode.</title>
        <authorList>
            <person name="Zhang H."/>
            <person name="Lin R."/>
            <person name="Xie B."/>
        </authorList>
    </citation>
    <scope>NUCLEOTIDE SEQUENCE</scope>
    <source>
        <strain evidence="2">BazhouSP</strain>
    </source>
</reference>
<feature type="transmembrane region" description="Helical" evidence="1">
    <location>
        <begin position="12"/>
        <end position="30"/>
    </location>
</feature>
<organism evidence="2 3">
    <name type="scientific">Ditylenchus destructor</name>
    <dbReference type="NCBI Taxonomy" id="166010"/>
    <lineage>
        <taxon>Eukaryota</taxon>
        <taxon>Metazoa</taxon>
        <taxon>Ecdysozoa</taxon>
        <taxon>Nematoda</taxon>
        <taxon>Chromadorea</taxon>
        <taxon>Rhabditida</taxon>
        <taxon>Tylenchina</taxon>
        <taxon>Tylenchomorpha</taxon>
        <taxon>Sphaerularioidea</taxon>
        <taxon>Anguinidae</taxon>
        <taxon>Anguininae</taxon>
        <taxon>Ditylenchus</taxon>
    </lineage>
</organism>
<evidence type="ECO:0000313" key="3">
    <source>
        <dbReference type="Proteomes" id="UP001201812"/>
    </source>
</evidence>
<sequence length="202" mass="23070">MRGLYLPFWIKVWLGMSAAICTMDVAYTILRPASLRGGSLESWFRLWHIYADVDLRYAAPNDLLTHTTGRLMTIEIVMNVVALVLDAQRSKHAALTAFTSTAFVLWKTIIYLFMYIDIPEGNESAFAPDISWWRLFLVFWTMNGIWVVVPFAVMIRLWQIMTESMSLRELNKKSVEKSSLLGVISSDSNNSKSENLSTESTD</sequence>